<dbReference type="Pfam" id="PF01823">
    <property type="entry name" value="MACPF"/>
    <property type="match status" value="2"/>
</dbReference>
<comment type="caution">
    <text evidence="2">The sequence shown here is derived from an EMBL/GenBank/DDBJ whole genome shotgun (WGS) entry which is preliminary data.</text>
</comment>
<dbReference type="OMA" id="RWFANFT"/>
<dbReference type="AlphaFoldDB" id="A0A1D2M5Y9"/>
<feature type="domain" description="MACPF" evidence="1">
    <location>
        <begin position="270"/>
        <end position="320"/>
    </location>
</feature>
<evidence type="ECO:0000313" key="2">
    <source>
        <dbReference type="EMBL" id="ODM88389.1"/>
    </source>
</evidence>
<evidence type="ECO:0000259" key="1">
    <source>
        <dbReference type="Pfam" id="PF01823"/>
    </source>
</evidence>
<protein>
    <recommendedName>
        <fullName evidence="1">MACPF domain-containing protein</fullName>
    </recommendedName>
</protein>
<evidence type="ECO:0000313" key="3">
    <source>
        <dbReference type="Proteomes" id="UP000094527"/>
    </source>
</evidence>
<feature type="domain" description="MACPF" evidence="1">
    <location>
        <begin position="182"/>
        <end position="246"/>
    </location>
</feature>
<gene>
    <name evidence="2" type="ORF">Ocin01_18293</name>
</gene>
<name>A0A1D2M5Y9_ORCCI</name>
<organism evidence="2 3">
    <name type="scientific">Orchesella cincta</name>
    <name type="common">Springtail</name>
    <name type="synonym">Podura cincta</name>
    <dbReference type="NCBI Taxonomy" id="48709"/>
    <lineage>
        <taxon>Eukaryota</taxon>
        <taxon>Metazoa</taxon>
        <taxon>Ecdysozoa</taxon>
        <taxon>Arthropoda</taxon>
        <taxon>Hexapoda</taxon>
        <taxon>Collembola</taxon>
        <taxon>Entomobryomorpha</taxon>
        <taxon>Entomobryoidea</taxon>
        <taxon>Orchesellidae</taxon>
        <taxon>Orchesellinae</taxon>
        <taxon>Orchesella</taxon>
    </lineage>
</organism>
<reference evidence="2 3" key="1">
    <citation type="journal article" date="2016" name="Genome Biol. Evol.">
        <title>Gene Family Evolution Reflects Adaptation to Soil Environmental Stressors in the Genome of the Collembolan Orchesella cincta.</title>
        <authorList>
            <person name="Faddeeva-Vakhrusheva A."/>
            <person name="Derks M.F."/>
            <person name="Anvar S.Y."/>
            <person name="Agamennone V."/>
            <person name="Suring W."/>
            <person name="Smit S."/>
            <person name="van Straalen N.M."/>
            <person name="Roelofs D."/>
        </authorList>
    </citation>
    <scope>NUCLEOTIDE SEQUENCE [LARGE SCALE GENOMIC DNA]</scope>
    <source>
        <tissue evidence="2">Mixed pool</tissue>
    </source>
</reference>
<dbReference type="EMBL" id="LJIJ01003654">
    <property type="protein sequence ID" value="ODM88389.1"/>
    <property type="molecule type" value="Genomic_DNA"/>
</dbReference>
<proteinExistence type="predicted"/>
<dbReference type="Proteomes" id="UP000094527">
    <property type="component" value="Unassembled WGS sequence"/>
</dbReference>
<keyword evidence="3" id="KW-1185">Reference proteome</keyword>
<sequence length="492" mass="56442">MPLCTAVIGCSHTVPDDEVPRWTEEDPHGYYTFYGEMTRKCVNTRHETFPNSIITTPQESSCVNLRPGLSIMQHGYAREAFPPVQDERRLRDIVFFFSCDANETKTIDGYQRPSEVKHLTPTPRTLGFKRLVSKPEMLKTFAEDVELTEKGNAYVVFLPILRLNLSQTITSAGYLAEQVEGHEVALQNLKPSTQLSREYRELQTPFESHIINYYKFVRNYGTDVIRRSTFGGRFQVLVTNERLVNEINVADEENLTTVDHLVNECIRMEKNSFTEVTLLVEGGPASSRNNIKEWQREVMTDPVPISPQLLPIHSFLKSFGTPEQKRGLEEMVKFENRNHDIRKLLFELKLLEQPHRLSSFLISLLHGEVNMVCPSKNVYSVVKDGIINPKNINFHMFHVTCTHTRYYSLTEEKDLIVSRKYKLIPGVCFSLAIKLTPCVKASMKLPDGVNCVYFFKQKECKGMSTTVKTEAEIVKAFNSYQLSFMLCPSLKV</sequence>
<dbReference type="InterPro" id="IPR020864">
    <property type="entry name" value="MACPF"/>
</dbReference>
<accession>A0A1D2M5Y9</accession>